<evidence type="ECO:0000313" key="2">
    <source>
        <dbReference type="Proteomes" id="UP000500938"/>
    </source>
</evidence>
<accession>A0A6M4IXR9</accession>
<keyword evidence="2" id="KW-1185">Reference proteome</keyword>
<dbReference type="InterPro" id="IPR012808">
    <property type="entry name" value="CHP02453"/>
</dbReference>
<dbReference type="AlphaFoldDB" id="A0A6M4IXR9"/>
<gene>
    <name evidence="1" type="ORF">HKW67_16480</name>
</gene>
<dbReference type="Pfam" id="PF09365">
    <property type="entry name" value="DUF2461"/>
    <property type="match status" value="1"/>
</dbReference>
<dbReference type="Proteomes" id="UP000500938">
    <property type="component" value="Chromosome"/>
</dbReference>
<name>A0A6M4IXR9_9BACT</name>
<organism evidence="1 2">
    <name type="scientific">Gemmatimonas groenlandica</name>
    <dbReference type="NCBI Taxonomy" id="2732249"/>
    <lineage>
        <taxon>Bacteria</taxon>
        <taxon>Pseudomonadati</taxon>
        <taxon>Gemmatimonadota</taxon>
        <taxon>Gemmatimonadia</taxon>
        <taxon>Gemmatimonadales</taxon>
        <taxon>Gemmatimonadaceae</taxon>
        <taxon>Gemmatimonas</taxon>
    </lineage>
</organism>
<dbReference type="InterPro" id="IPR015996">
    <property type="entry name" value="UCP028451"/>
</dbReference>
<dbReference type="PANTHER" id="PTHR36452">
    <property type="entry name" value="CHROMOSOME 12, WHOLE GENOME SHOTGUN SEQUENCE"/>
    <property type="match status" value="1"/>
</dbReference>
<dbReference type="NCBIfam" id="TIGR02453">
    <property type="entry name" value="TIGR02453 family protein"/>
    <property type="match status" value="1"/>
</dbReference>
<dbReference type="PANTHER" id="PTHR36452:SF1">
    <property type="entry name" value="DUF2461 DOMAIN-CONTAINING PROTEIN"/>
    <property type="match status" value="1"/>
</dbReference>
<evidence type="ECO:0000313" key="1">
    <source>
        <dbReference type="EMBL" id="QJR37001.1"/>
    </source>
</evidence>
<sequence>MKDQIGDSFTQFTPKAFTFLRGIAKHNRKEWFEEHRTDFEREIKRPLALLVEEVDVHLATIAPEIVGSPKKSVFRIHRDVRFSKNKAPYKTHAACWFFHRDAGRGVGTEAVHGGAGFYFHIEPGKSFCGGGIWMPPRSAVTKIRQALTDDLEGFEEIVNGRTFRRRFGDLDTDGMLTRLPRGFAADHPAAAWLRYQSYTAWTELTPDEVTSPKLPQTLAKHYAAMTPFVRYLNGALGLAVASSR</sequence>
<reference evidence="1 2" key="1">
    <citation type="submission" date="2020-05" db="EMBL/GenBank/DDBJ databases">
        <title>Complete genome sequence of Gemmatimonas greenlandica TET16.</title>
        <authorList>
            <person name="Zeng Y."/>
        </authorList>
    </citation>
    <scope>NUCLEOTIDE SEQUENCE [LARGE SCALE GENOMIC DNA]</scope>
    <source>
        <strain evidence="1 2">TET16</strain>
    </source>
</reference>
<protein>
    <submittedName>
        <fullName evidence="1">DUF2461 domain-containing protein</fullName>
    </submittedName>
</protein>
<dbReference type="RefSeq" id="WP_171226434.1">
    <property type="nucleotide sequence ID" value="NZ_CP053085.1"/>
</dbReference>
<proteinExistence type="predicted"/>
<dbReference type="PIRSF" id="PIRSF028451">
    <property type="entry name" value="UCP028451"/>
    <property type="match status" value="1"/>
</dbReference>
<dbReference type="KEGG" id="ggr:HKW67_16480"/>
<dbReference type="EMBL" id="CP053085">
    <property type="protein sequence ID" value="QJR37001.1"/>
    <property type="molecule type" value="Genomic_DNA"/>
</dbReference>